<comment type="caution">
    <text evidence="1">The sequence shown here is derived from an EMBL/GenBank/DDBJ whole genome shotgun (WGS) entry which is preliminary data.</text>
</comment>
<gene>
    <name evidence="1" type="ORF">TorRG33x02_193110</name>
</gene>
<organism evidence="1 2">
    <name type="scientific">Trema orientale</name>
    <name type="common">Charcoal tree</name>
    <name type="synonym">Celtis orientalis</name>
    <dbReference type="NCBI Taxonomy" id="63057"/>
    <lineage>
        <taxon>Eukaryota</taxon>
        <taxon>Viridiplantae</taxon>
        <taxon>Streptophyta</taxon>
        <taxon>Embryophyta</taxon>
        <taxon>Tracheophyta</taxon>
        <taxon>Spermatophyta</taxon>
        <taxon>Magnoliopsida</taxon>
        <taxon>eudicotyledons</taxon>
        <taxon>Gunneridae</taxon>
        <taxon>Pentapetalae</taxon>
        <taxon>rosids</taxon>
        <taxon>fabids</taxon>
        <taxon>Rosales</taxon>
        <taxon>Cannabaceae</taxon>
        <taxon>Trema</taxon>
    </lineage>
</organism>
<dbReference type="InParanoid" id="A0A2P5EHA8"/>
<name>A0A2P5EHA8_TREOI</name>
<evidence type="ECO:0000313" key="1">
    <source>
        <dbReference type="EMBL" id="PON84913.1"/>
    </source>
</evidence>
<reference evidence="2" key="1">
    <citation type="submission" date="2016-06" db="EMBL/GenBank/DDBJ databases">
        <title>Parallel loss of symbiosis genes in relatives of nitrogen-fixing non-legume Parasponia.</title>
        <authorList>
            <person name="Van Velzen R."/>
            <person name="Holmer R."/>
            <person name="Bu F."/>
            <person name="Rutten L."/>
            <person name="Van Zeijl A."/>
            <person name="Liu W."/>
            <person name="Santuari L."/>
            <person name="Cao Q."/>
            <person name="Sharma T."/>
            <person name="Shen D."/>
            <person name="Roswanjaya Y."/>
            <person name="Wardhani T."/>
            <person name="Kalhor M.S."/>
            <person name="Jansen J."/>
            <person name="Van den Hoogen J."/>
            <person name="Gungor B."/>
            <person name="Hartog M."/>
            <person name="Hontelez J."/>
            <person name="Verver J."/>
            <person name="Yang W.-C."/>
            <person name="Schijlen E."/>
            <person name="Repin R."/>
            <person name="Schilthuizen M."/>
            <person name="Schranz E."/>
            <person name="Heidstra R."/>
            <person name="Miyata K."/>
            <person name="Fedorova E."/>
            <person name="Kohlen W."/>
            <person name="Bisseling T."/>
            <person name="Smit S."/>
            <person name="Geurts R."/>
        </authorList>
    </citation>
    <scope>NUCLEOTIDE SEQUENCE [LARGE SCALE GENOMIC DNA]</scope>
    <source>
        <strain evidence="2">cv. RG33-2</strain>
    </source>
</reference>
<evidence type="ECO:0000313" key="2">
    <source>
        <dbReference type="Proteomes" id="UP000237000"/>
    </source>
</evidence>
<accession>A0A2P5EHA8</accession>
<dbReference type="Proteomes" id="UP000237000">
    <property type="component" value="Unassembled WGS sequence"/>
</dbReference>
<dbReference type="AlphaFoldDB" id="A0A2P5EHA8"/>
<proteinExistence type="predicted"/>
<keyword evidence="2" id="KW-1185">Reference proteome</keyword>
<protein>
    <submittedName>
        <fullName evidence="1">Uncharacterized protein</fullName>
    </submittedName>
</protein>
<dbReference type="OrthoDB" id="10444926at2759"/>
<sequence length="66" mass="7873">MIHLKQKKAMIHLKQQKRKRIKVADLLDKVEMMQKEFDADEDDPKTKHLTNITDKCLKNMKKVGRL</sequence>
<dbReference type="EMBL" id="JXTC01000155">
    <property type="protein sequence ID" value="PON84913.1"/>
    <property type="molecule type" value="Genomic_DNA"/>
</dbReference>